<protein>
    <submittedName>
        <fullName evidence="2">Uncharacterized protein</fullName>
    </submittedName>
</protein>
<sequence>MFKSACLRPIAKGITEPLQPISTNRGPRARAIPRSWAKKQPNNHTNPSISDDSTVDTKLDKLLYPRKKLRSSLKAA</sequence>
<keyword evidence="3" id="KW-1185">Reference proteome</keyword>
<evidence type="ECO:0000313" key="3">
    <source>
        <dbReference type="Proteomes" id="UP000606974"/>
    </source>
</evidence>
<proteinExistence type="predicted"/>
<comment type="caution">
    <text evidence="2">The sequence shown here is derived from an EMBL/GenBank/DDBJ whole genome shotgun (WGS) entry which is preliminary data.</text>
</comment>
<dbReference type="EMBL" id="JAACFV010000465">
    <property type="protein sequence ID" value="KAF7502036.1"/>
    <property type="molecule type" value="Genomic_DNA"/>
</dbReference>
<feature type="region of interest" description="Disordered" evidence="1">
    <location>
        <begin position="13"/>
        <end position="55"/>
    </location>
</feature>
<gene>
    <name evidence="2" type="ORF">GJ744_008480</name>
</gene>
<evidence type="ECO:0000256" key="1">
    <source>
        <dbReference type="SAM" id="MobiDB-lite"/>
    </source>
</evidence>
<reference evidence="2" key="1">
    <citation type="submission" date="2020-02" db="EMBL/GenBank/DDBJ databases">
        <authorList>
            <person name="Palmer J.M."/>
        </authorList>
    </citation>
    <scope>NUCLEOTIDE SEQUENCE</scope>
    <source>
        <strain evidence="2">EPUS1.4</strain>
        <tissue evidence="2">Thallus</tissue>
    </source>
</reference>
<accession>A0A8H7A7N4</accession>
<dbReference type="AlphaFoldDB" id="A0A8H7A7N4"/>
<dbReference type="Proteomes" id="UP000606974">
    <property type="component" value="Unassembled WGS sequence"/>
</dbReference>
<organism evidence="2 3">
    <name type="scientific">Endocarpon pusillum</name>
    <dbReference type="NCBI Taxonomy" id="364733"/>
    <lineage>
        <taxon>Eukaryota</taxon>
        <taxon>Fungi</taxon>
        <taxon>Dikarya</taxon>
        <taxon>Ascomycota</taxon>
        <taxon>Pezizomycotina</taxon>
        <taxon>Eurotiomycetes</taxon>
        <taxon>Chaetothyriomycetidae</taxon>
        <taxon>Verrucariales</taxon>
        <taxon>Verrucariaceae</taxon>
        <taxon>Endocarpon</taxon>
    </lineage>
</organism>
<feature type="compositionally biased region" description="Polar residues" evidence="1">
    <location>
        <begin position="40"/>
        <end position="52"/>
    </location>
</feature>
<name>A0A8H7A7N4_9EURO</name>
<evidence type="ECO:0000313" key="2">
    <source>
        <dbReference type="EMBL" id="KAF7502036.1"/>
    </source>
</evidence>